<sequence>MIATPVIAIVDDDAAVRQALGSLLRSFSMSVELYASGNDLLQSNTIDGISCLVADVQMPAMNGFALCEHLRARGFSTPVIFMTAFPEECYRQRAEAIGAACFLGKPFMEADIIRCIGNVLARSAKSGPQPGD</sequence>
<proteinExistence type="predicted"/>
<dbReference type="Pfam" id="PF00072">
    <property type="entry name" value="Response_reg"/>
    <property type="match status" value="1"/>
</dbReference>
<gene>
    <name evidence="4" type="ORF">RR42_s1060</name>
</gene>
<keyword evidence="5" id="KW-1185">Reference proteome</keyword>
<accession>A0A0C4YL08</accession>
<dbReference type="AlphaFoldDB" id="A0A0C4YL08"/>
<dbReference type="InterPro" id="IPR050595">
    <property type="entry name" value="Bact_response_regulator"/>
</dbReference>
<dbReference type="InterPro" id="IPR001789">
    <property type="entry name" value="Sig_transdc_resp-reg_receiver"/>
</dbReference>
<dbReference type="STRING" id="68895.RR42_s1060"/>
<protein>
    <submittedName>
        <fullName evidence="4">Two-component response regulator</fullName>
    </submittedName>
</protein>
<reference evidence="4 5" key="1">
    <citation type="journal article" date="2015" name="Genome Announc.">
        <title>Complete Genome Sequence of Cupriavidus basilensis 4G11, Isolated from the Oak Ridge Field Research Center Site.</title>
        <authorList>
            <person name="Ray J."/>
            <person name="Waters R.J."/>
            <person name="Skerker J.M."/>
            <person name="Kuehl J.V."/>
            <person name="Price M.N."/>
            <person name="Huang J."/>
            <person name="Chakraborty R."/>
            <person name="Arkin A.P."/>
            <person name="Deutschbauer A."/>
        </authorList>
    </citation>
    <scope>NUCLEOTIDE SEQUENCE [LARGE SCALE GENOMIC DNA]</scope>
    <source>
        <strain evidence="4">4G11</strain>
    </source>
</reference>
<dbReference type="SUPFAM" id="SSF52172">
    <property type="entry name" value="CheY-like"/>
    <property type="match status" value="1"/>
</dbReference>
<dbReference type="KEGG" id="cbw:RR42_s1060"/>
<dbReference type="GO" id="GO:0000160">
    <property type="term" value="P:phosphorelay signal transduction system"/>
    <property type="evidence" value="ECO:0007669"/>
    <property type="project" value="InterPro"/>
</dbReference>
<evidence type="ECO:0000259" key="3">
    <source>
        <dbReference type="PROSITE" id="PS50110"/>
    </source>
</evidence>
<dbReference type="Gene3D" id="3.40.50.2300">
    <property type="match status" value="1"/>
</dbReference>
<keyword evidence="1 2" id="KW-0597">Phosphoprotein</keyword>
<dbReference type="InterPro" id="IPR011006">
    <property type="entry name" value="CheY-like_superfamily"/>
</dbReference>
<dbReference type="Proteomes" id="UP000031843">
    <property type="component" value="Chromosome secondary"/>
</dbReference>
<dbReference type="PANTHER" id="PTHR44591:SF25">
    <property type="entry name" value="CHEMOTAXIS TWO-COMPONENT RESPONSE REGULATOR"/>
    <property type="match status" value="1"/>
</dbReference>
<evidence type="ECO:0000256" key="1">
    <source>
        <dbReference type="ARBA" id="ARBA00022553"/>
    </source>
</evidence>
<dbReference type="PANTHER" id="PTHR44591">
    <property type="entry name" value="STRESS RESPONSE REGULATOR PROTEIN 1"/>
    <property type="match status" value="1"/>
</dbReference>
<feature type="modified residue" description="4-aspartylphosphate" evidence="2">
    <location>
        <position position="55"/>
    </location>
</feature>
<name>A0A0C4YL08_9BURK</name>
<dbReference type="EMBL" id="CP010537">
    <property type="protein sequence ID" value="AJG22649.1"/>
    <property type="molecule type" value="Genomic_DNA"/>
</dbReference>
<organism evidence="4 5">
    <name type="scientific">Cupriavidus basilensis</name>
    <dbReference type="NCBI Taxonomy" id="68895"/>
    <lineage>
        <taxon>Bacteria</taxon>
        <taxon>Pseudomonadati</taxon>
        <taxon>Pseudomonadota</taxon>
        <taxon>Betaproteobacteria</taxon>
        <taxon>Burkholderiales</taxon>
        <taxon>Burkholderiaceae</taxon>
        <taxon>Cupriavidus</taxon>
    </lineage>
</organism>
<feature type="domain" description="Response regulatory" evidence="3">
    <location>
        <begin position="6"/>
        <end position="120"/>
    </location>
</feature>
<evidence type="ECO:0000256" key="2">
    <source>
        <dbReference type="PROSITE-ProRule" id="PRU00169"/>
    </source>
</evidence>
<dbReference type="PROSITE" id="PS50110">
    <property type="entry name" value="RESPONSE_REGULATORY"/>
    <property type="match status" value="1"/>
</dbReference>
<dbReference type="SMART" id="SM00448">
    <property type="entry name" value="REC"/>
    <property type="match status" value="1"/>
</dbReference>
<evidence type="ECO:0000313" key="5">
    <source>
        <dbReference type="Proteomes" id="UP000031843"/>
    </source>
</evidence>
<evidence type="ECO:0000313" key="4">
    <source>
        <dbReference type="EMBL" id="AJG22649.1"/>
    </source>
</evidence>